<gene>
    <name evidence="3" type="ORF">ACFQO7_15255</name>
</gene>
<proteinExistence type="predicted"/>
<keyword evidence="4" id="KW-1185">Reference proteome</keyword>
<protein>
    <submittedName>
        <fullName evidence="3">DUF6412 domain-containing protein</fullName>
    </submittedName>
</protein>
<accession>A0ABW2GUV5</accession>
<feature type="transmembrane region" description="Helical" evidence="2">
    <location>
        <begin position="34"/>
        <end position="53"/>
    </location>
</feature>
<dbReference type="Proteomes" id="UP001596392">
    <property type="component" value="Unassembled WGS sequence"/>
</dbReference>
<comment type="caution">
    <text evidence="3">The sequence shown here is derived from an EMBL/GenBank/DDBJ whole genome shotgun (WGS) entry which is preliminary data.</text>
</comment>
<evidence type="ECO:0000313" key="3">
    <source>
        <dbReference type="EMBL" id="MFC7243825.1"/>
    </source>
</evidence>
<name>A0ABW2GUV5_9ACTN</name>
<feature type="compositionally biased region" description="Basic and acidic residues" evidence="1">
    <location>
        <begin position="76"/>
        <end position="85"/>
    </location>
</feature>
<keyword evidence="2" id="KW-0472">Membrane</keyword>
<dbReference type="EMBL" id="JBHTAC010000013">
    <property type="protein sequence ID" value="MFC7243825.1"/>
    <property type="molecule type" value="Genomic_DNA"/>
</dbReference>
<evidence type="ECO:0000256" key="2">
    <source>
        <dbReference type="SAM" id="Phobius"/>
    </source>
</evidence>
<evidence type="ECO:0000313" key="4">
    <source>
        <dbReference type="Proteomes" id="UP001596392"/>
    </source>
</evidence>
<dbReference type="RefSeq" id="WP_376806940.1">
    <property type="nucleotide sequence ID" value="NZ_JBHTAC010000013.1"/>
</dbReference>
<keyword evidence="2" id="KW-1133">Transmembrane helix</keyword>
<sequence>MPIAAASRWALTLWLAVLCAGVAADQPSLGTVLAGAAALLLITALAVAAHGIAGRPSSRAAIDLALRELSKHTGVLRQRDPDAAGRPRPRAPGSTPLAC</sequence>
<feature type="region of interest" description="Disordered" evidence="1">
    <location>
        <begin position="76"/>
        <end position="99"/>
    </location>
</feature>
<evidence type="ECO:0000256" key="1">
    <source>
        <dbReference type="SAM" id="MobiDB-lite"/>
    </source>
</evidence>
<dbReference type="Pfam" id="PF19950">
    <property type="entry name" value="DUF6412"/>
    <property type="match status" value="1"/>
</dbReference>
<organism evidence="3 4">
    <name type="scientific">Catellatospora aurea</name>
    <dbReference type="NCBI Taxonomy" id="1337874"/>
    <lineage>
        <taxon>Bacteria</taxon>
        <taxon>Bacillati</taxon>
        <taxon>Actinomycetota</taxon>
        <taxon>Actinomycetes</taxon>
        <taxon>Micromonosporales</taxon>
        <taxon>Micromonosporaceae</taxon>
        <taxon>Catellatospora</taxon>
    </lineage>
</organism>
<dbReference type="InterPro" id="IPR045635">
    <property type="entry name" value="DUF6412"/>
</dbReference>
<reference evidence="4" key="1">
    <citation type="journal article" date="2019" name="Int. J. Syst. Evol. Microbiol.">
        <title>The Global Catalogue of Microorganisms (GCM) 10K type strain sequencing project: providing services to taxonomists for standard genome sequencing and annotation.</title>
        <authorList>
            <consortium name="The Broad Institute Genomics Platform"/>
            <consortium name="The Broad Institute Genome Sequencing Center for Infectious Disease"/>
            <person name="Wu L."/>
            <person name="Ma J."/>
        </authorList>
    </citation>
    <scope>NUCLEOTIDE SEQUENCE [LARGE SCALE GENOMIC DNA]</scope>
    <source>
        <strain evidence="4">CGMCC 1.9106</strain>
    </source>
</reference>
<keyword evidence="2" id="KW-0812">Transmembrane</keyword>